<dbReference type="AlphaFoldDB" id="K1QMM7"/>
<protein>
    <recommendedName>
        <fullName evidence="5">DNA 3'-5' helicase</fullName>
        <ecNumber evidence="5">5.6.2.4</ecNumber>
    </recommendedName>
</protein>
<dbReference type="GO" id="GO:0005524">
    <property type="term" value="F:ATP binding"/>
    <property type="evidence" value="ECO:0007669"/>
    <property type="project" value="InterPro"/>
</dbReference>
<evidence type="ECO:0000256" key="2">
    <source>
        <dbReference type="ARBA" id="ARBA00023125"/>
    </source>
</evidence>
<dbReference type="GO" id="GO:0043138">
    <property type="term" value="F:3'-5' DNA helicase activity"/>
    <property type="evidence" value="ECO:0007669"/>
    <property type="project" value="UniProtKB-EC"/>
</dbReference>
<evidence type="ECO:0000313" key="7">
    <source>
        <dbReference type="EMBL" id="EKC32364.1"/>
    </source>
</evidence>
<dbReference type="GO" id="GO:0005737">
    <property type="term" value="C:cytoplasm"/>
    <property type="evidence" value="ECO:0007669"/>
    <property type="project" value="TreeGrafter"/>
</dbReference>
<feature type="domain" description="Helicase ATP-binding" evidence="6">
    <location>
        <begin position="25"/>
        <end position="195"/>
    </location>
</feature>
<dbReference type="PANTHER" id="PTHR13710:SF105">
    <property type="entry name" value="ATP-DEPENDENT DNA HELICASE Q1"/>
    <property type="match status" value="1"/>
</dbReference>
<dbReference type="PROSITE" id="PS51192">
    <property type="entry name" value="HELICASE_ATP_BIND_1"/>
    <property type="match status" value="1"/>
</dbReference>
<evidence type="ECO:0000256" key="1">
    <source>
        <dbReference type="ARBA" id="ARBA00005446"/>
    </source>
</evidence>
<sequence length="228" mass="25829">MATSGEIIRTKLGIEKLTDFQQQAINALSEKRDVFVGTKTGSGKTVIYEGIRILDESVTVVLAPLRSIMEEQVERLNKLNISAIYIKSSQMHVNDVIAGKFTFIYGSPEILIDTIKWREMFRHPLFARKLGLIVVDEAHTILQCHNKEEPFRECFSRVGELRSLCPATPVLALTATASPTNRRNIMKSLRFKMTPCVIVDSPDRNNINISVKKSQKQFRSGGQFRLYI</sequence>
<keyword evidence="7" id="KW-0067">ATP-binding</keyword>
<dbReference type="EC" id="5.6.2.4" evidence="5"/>
<evidence type="ECO:0000256" key="3">
    <source>
        <dbReference type="ARBA" id="ARBA00023235"/>
    </source>
</evidence>
<dbReference type="InterPro" id="IPR027417">
    <property type="entry name" value="P-loop_NTPase"/>
</dbReference>
<dbReference type="SUPFAM" id="SSF52540">
    <property type="entry name" value="P-loop containing nucleoside triphosphate hydrolases"/>
    <property type="match status" value="1"/>
</dbReference>
<dbReference type="GO" id="GO:0003677">
    <property type="term" value="F:DNA binding"/>
    <property type="evidence" value="ECO:0007669"/>
    <property type="project" value="UniProtKB-KW"/>
</dbReference>
<dbReference type="InterPro" id="IPR014001">
    <property type="entry name" value="Helicase_ATP-bd"/>
</dbReference>
<comment type="catalytic activity">
    <reaction evidence="4">
        <text>Couples ATP hydrolysis with the unwinding of duplex DNA by translocating in the 3'-5' direction.</text>
        <dbReference type="EC" id="5.6.2.4"/>
    </reaction>
</comment>
<dbReference type="GO" id="GO:0009378">
    <property type="term" value="F:four-way junction helicase activity"/>
    <property type="evidence" value="ECO:0007669"/>
    <property type="project" value="TreeGrafter"/>
</dbReference>
<dbReference type="Pfam" id="PF00270">
    <property type="entry name" value="DEAD"/>
    <property type="match status" value="1"/>
</dbReference>
<dbReference type="GO" id="GO:0005694">
    <property type="term" value="C:chromosome"/>
    <property type="evidence" value="ECO:0007669"/>
    <property type="project" value="TreeGrafter"/>
</dbReference>
<name>K1QMM7_MAGGI</name>
<dbReference type="GO" id="GO:0000724">
    <property type="term" value="P:double-strand break repair via homologous recombination"/>
    <property type="evidence" value="ECO:0007669"/>
    <property type="project" value="TreeGrafter"/>
</dbReference>
<dbReference type="Gene3D" id="3.40.50.300">
    <property type="entry name" value="P-loop containing nucleotide triphosphate hydrolases"/>
    <property type="match status" value="1"/>
</dbReference>
<comment type="similarity">
    <text evidence="1">Belongs to the helicase family. RecQ subfamily.</text>
</comment>
<accession>K1QMM7</accession>
<dbReference type="HOGENOM" id="CLU_001103_17_1_1"/>
<dbReference type="InParanoid" id="K1QMM7"/>
<dbReference type="PANTHER" id="PTHR13710">
    <property type="entry name" value="DNA HELICASE RECQ FAMILY MEMBER"/>
    <property type="match status" value="1"/>
</dbReference>
<dbReference type="SMART" id="SM00487">
    <property type="entry name" value="DEXDc"/>
    <property type="match status" value="1"/>
</dbReference>
<dbReference type="EMBL" id="JH816574">
    <property type="protein sequence ID" value="EKC32364.1"/>
    <property type="molecule type" value="Genomic_DNA"/>
</dbReference>
<keyword evidence="7" id="KW-0347">Helicase</keyword>
<keyword evidence="2" id="KW-0238">DNA-binding</keyword>
<keyword evidence="3" id="KW-0413">Isomerase</keyword>
<evidence type="ECO:0000256" key="4">
    <source>
        <dbReference type="ARBA" id="ARBA00034617"/>
    </source>
</evidence>
<proteinExistence type="inferred from homology"/>
<keyword evidence="7" id="KW-0547">Nucleotide-binding</keyword>
<dbReference type="InterPro" id="IPR011545">
    <property type="entry name" value="DEAD/DEAH_box_helicase_dom"/>
</dbReference>
<organism evidence="7">
    <name type="scientific">Magallana gigas</name>
    <name type="common">Pacific oyster</name>
    <name type="synonym">Crassostrea gigas</name>
    <dbReference type="NCBI Taxonomy" id="29159"/>
    <lineage>
        <taxon>Eukaryota</taxon>
        <taxon>Metazoa</taxon>
        <taxon>Spiralia</taxon>
        <taxon>Lophotrochozoa</taxon>
        <taxon>Mollusca</taxon>
        <taxon>Bivalvia</taxon>
        <taxon>Autobranchia</taxon>
        <taxon>Pteriomorphia</taxon>
        <taxon>Ostreida</taxon>
        <taxon>Ostreoidea</taxon>
        <taxon>Ostreidae</taxon>
        <taxon>Magallana</taxon>
    </lineage>
</organism>
<reference evidence="7" key="1">
    <citation type="journal article" date="2012" name="Nature">
        <title>The oyster genome reveals stress adaptation and complexity of shell formation.</title>
        <authorList>
            <person name="Zhang G."/>
            <person name="Fang X."/>
            <person name="Guo X."/>
            <person name="Li L."/>
            <person name="Luo R."/>
            <person name="Xu F."/>
            <person name="Yang P."/>
            <person name="Zhang L."/>
            <person name="Wang X."/>
            <person name="Qi H."/>
            <person name="Xiong Z."/>
            <person name="Que H."/>
            <person name="Xie Y."/>
            <person name="Holland P.W."/>
            <person name="Paps J."/>
            <person name="Zhu Y."/>
            <person name="Wu F."/>
            <person name="Chen Y."/>
            <person name="Wang J."/>
            <person name="Peng C."/>
            <person name="Meng J."/>
            <person name="Yang L."/>
            <person name="Liu J."/>
            <person name="Wen B."/>
            <person name="Zhang N."/>
            <person name="Huang Z."/>
            <person name="Zhu Q."/>
            <person name="Feng Y."/>
            <person name="Mount A."/>
            <person name="Hedgecock D."/>
            <person name="Xu Z."/>
            <person name="Liu Y."/>
            <person name="Domazet-Loso T."/>
            <person name="Du Y."/>
            <person name="Sun X."/>
            <person name="Zhang S."/>
            <person name="Liu B."/>
            <person name="Cheng P."/>
            <person name="Jiang X."/>
            <person name="Li J."/>
            <person name="Fan D."/>
            <person name="Wang W."/>
            <person name="Fu W."/>
            <person name="Wang T."/>
            <person name="Wang B."/>
            <person name="Zhang J."/>
            <person name="Peng Z."/>
            <person name="Li Y."/>
            <person name="Li N."/>
            <person name="Wang J."/>
            <person name="Chen M."/>
            <person name="He Y."/>
            <person name="Tan F."/>
            <person name="Song X."/>
            <person name="Zheng Q."/>
            <person name="Huang R."/>
            <person name="Yang H."/>
            <person name="Du X."/>
            <person name="Chen L."/>
            <person name="Yang M."/>
            <person name="Gaffney P.M."/>
            <person name="Wang S."/>
            <person name="Luo L."/>
            <person name="She Z."/>
            <person name="Ming Y."/>
            <person name="Huang W."/>
            <person name="Zhang S."/>
            <person name="Huang B."/>
            <person name="Zhang Y."/>
            <person name="Qu T."/>
            <person name="Ni P."/>
            <person name="Miao G."/>
            <person name="Wang J."/>
            <person name="Wang Q."/>
            <person name="Steinberg C.E."/>
            <person name="Wang H."/>
            <person name="Li N."/>
            <person name="Qian L."/>
            <person name="Zhang G."/>
            <person name="Li Y."/>
            <person name="Yang H."/>
            <person name="Liu X."/>
            <person name="Wang J."/>
            <person name="Yin Y."/>
            <person name="Wang J."/>
        </authorList>
    </citation>
    <scope>NUCLEOTIDE SEQUENCE [LARGE SCALE GENOMIC DNA]</scope>
    <source>
        <strain evidence="7">05x7-T-G4-1.051#20</strain>
    </source>
</reference>
<evidence type="ECO:0000259" key="6">
    <source>
        <dbReference type="PROSITE" id="PS51192"/>
    </source>
</evidence>
<gene>
    <name evidence="7" type="ORF">CGI_10012031</name>
</gene>
<keyword evidence="7" id="KW-0378">Hydrolase</keyword>
<evidence type="ECO:0000256" key="5">
    <source>
        <dbReference type="ARBA" id="ARBA00034808"/>
    </source>
</evidence>